<evidence type="ECO:0000259" key="1">
    <source>
        <dbReference type="Pfam" id="PF00899"/>
    </source>
</evidence>
<gene>
    <name evidence="2" type="ORF">J2Z37_000444</name>
</gene>
<dbReference type="EMBL" id="JAGGKT010000001">
    <property type="protein sequence ID" value="MBP1930457.1"/>
    <property type="molecule type" value="Genomic_DNA"/>
</dbReference>
<dbReference type="InterPro" id="IPR000594">
    <property type="entry name" value="ThiF_NAD_FAD-bd"/>
</dbReference>
<protein>
    <submittedName>
        <fullName evidence="2">tRNA A37 threonylcarbamoyladenosine dehydratase</fullName>
    </submittedName>
</protein>
<dbReference type="RefSeq" id="WP_209808445.1">
    <property type="nucleotide sequence ID" value="NZ_JAGGKT010000001.1"/>
</dbReference>
<reference evidence="2 3" key="1">
    <citation type="submission" date="2021-03" db="EMBL/GenBank/DDBJ databases">
        <title>Genomic Encyclopedia of Type Strains, Phase IV (KMG-IV): sequencing the most valuable type-strain genomes for metagenomic binning, comparative biology and taxonomic classification.</title>
        <authorList>
            <person name="Goeker M."/>
        </authorList>
    </citation>
    <scope>NUCLEOTIDE SEQUENCE [LARGE SCALE GENOMIC DNA]</scope>
    <source>
        <strain evidence="2 3">DSM 24738</strain>
    </source>
</reference>
<organism evidence="2 3">
    <name type="scientific">Ammoniphilus resinae</name>
    <dbReference type="NCBI Taxonomy" id="861532"/>
    <lineage>
        <taxon>Bacteria</taxon>
        <taxon>Bacillati</taxon>
        <taxon>Bacillota</taxon>
        <taxon>Bacilli</taxon>
        <taxon>Bacillales</taxon>
        <taxon>Paenibacillaceae</taxon>
        <taxon>Aneurinibacillus group</taxon>
        <taxon>Ammoniphilus</taxon>
    </lineage>
</organism>
<comment type="caution">
    <text evidence="2">The sequence shown here is derived from an EMBL/GenBank/DDBJ whole genome shotgun (WGS) entry which is preliminary data.</text>
</comment>
<dbReference type="CDD" id="cd00755">
    <property type="entry name" value="YgdL_like"/>
    <property type="match status" value="1"/>
</dbReference>
<dbReference type="Pfam" id="PF00899">
    <property type="entry name" value="ThiF"/>
    <property type="match status" value="1"/>
</dbReference>
<dbReference type="PANTHER" id="PTHR43267">
    <property type="entry name" value="TRNA THREONYLCARBAMOYLADENOSINE DEHYDRATASE"/>
    <property type="match status" value="1"/>
</dbReference>
<evidence type="ECO:0000313" key="2">
    <source>
        <dbReference type="EMBL" id="MBP1930457.1"/>
    </source>
</evidence>
<dbReference type="PANTHER" id="PTHR43267:SF1">
    <property type="entry name" value="TRNA THREONYLCARBAMOYLADENOSINE DEHYDRATASE"/>
    <property type="match status" value="1"/>
</dbReference>
<feature type="domain" description="THIF-type NAD/FAD binding fold" evidence="1">
    <location>
        <begin position="11"/>
        <end position="249"/>
    </location>
</feature>
<dbReference type="SUPFAM" id="SSF69572">
    <property type="entry name" value="Activating enzymes of the ubiquitin-like proteins"/>
    <property type="match status" value="1"/>
</dbReference>
<dbReference type="Proteomes" id="UP001519343">
    <property type="component" value="Unassembled WGS sequence"/>
</dbReference>
<accession>A0ABS4GK29</accession>
<sequence length="258" mass="28548">MLHQFSRTELGIGSEGLEVLRNSTVAVLGVGGVGSFTVEALARSAVGRIILLDKDVVDITNINRQLHSLLDTIGQEKTELMKDRIARINPECEVIVLNMFYNEETYEQLFSAVDRIDYLVDAMDTVSSKIHLVKECKKRGIPIIASMGAANKTDPTRFKVADLFQTSYDPIAKVMRRELRKDGIKKGVKVVYSTEIPVKQREDVLQQVVQNPNTPIRKAKQPPASNSFVPAVAGLIMASVAINDLLDSANVKIERVSQ</sequence>
<keyword evidence="3" id="KW-1185">Reference proteome</keyword>
<dbReference type="Gene3D" id="3.40.50.720">
    <property type="entry name" value="NAD(P)-binding Rossmann-like Domain"/>
    <property type="match status" value="1"/>
</dbReference>
<dbReference type="InterPro" id="IPR035985">
    <property type="entry name" value="Ubiquitin-activating_enz"/>
</dbReference>
<name>A0ABS4GK29_9BACL</name>
<dbReference type="InterPro" id="IPR045886">
    <property type="entry name" value="ThiF/MoeB/HesA"/>
</dbReference>
<evidence type="ECO:0000313" key="3">
    <source>
        <dbReference type="Proteomes" id="UP001519343"/>
    </source>
</evidence>
<proteinExistence type="predicted"/>